<dbReference type="RefSeq" id="WP_012164240.1">
    <property type="nucleotide sequence ID" value="NC_009925.1"/>
</dbReference>
<dbReference type="AlphaFoldDB" id="B0C736"/>
<dbReference type="PANTHER" id="PTHR43490:SF99">
    <property type="entry name" value="SHORT-CHAIN DEHYDROGENASE_REDUCTASE"/>
    <property type="match status" value="1"/>
</dbReference>
<dbReference type="PRINTS" id="PR00081">
    <property type="entry name" value="GDHRDH"/>
</dbReference>
<dbReference type="eggNOG" id="COG1028">
    <property type="taxonomic scope" value="Bacteria"/>
</dbReference>
<evidence type="ECO:0000256" key="1">
    <source>
        <dbReference type="ARBA" id="ARBA00006484"/>
    </source>
</evidence>
<comment type="similarity">
    <text evidence="1 4">Belongs to the short-chain dehydrogenases/reductases (SDR) family.</text>
</comment>
<sequence>MLDENSKIALVTGANRGLGLEVCRQLAQQGVSVILTARDRQKGEQAAQQLQQEGLEVMLKFVDVADDQSVAQLVHDLEGNLPHLDILINNAGINFDFQQQTLAADLNDVQNTLNTNLFGAWRMTQACLPLLKKSQHGRIVNVSSGAGSFAGPRGLQEQGGGLPAYGISKAALNALTVKLSRSLLETGILVNAVCPNFTATYPGTEEMGARPVPEGAAAIVWAAMLPDDGPTGGFFRDGQPLPW</sequence>
<dbReference type="EMBL" id="CP000828">
    <property type="protein sequence ID" value="ABW28875.1"/>
    <property type="molecule type" value="Genomic_DNA"/>
</dbReference>
<dbReference type="PROSITE" id="PS00061">
    <property type="entry name" value="ADH_SHORT"/>
    <property type="match status" value="1"/>
</dbReference>
<dbReference type="STRING" id="329726.AM1_3890"/>
<evidence type="ECO:0000313" key="6">
    <source>
        <dbReference type="Proteomes" id="UP000000268"/>
    </source>
</evidence>
<organism evidence="5 6">
    <name type="scientific">Acaryochloris marina (strain MBIC 11017)</name>
    <dbReference type="NCBI Taxonomy" id="329726"/>
    <lineage>
        <taxon>Bacteria</taxon>
        <taxon>Bacillati</taxon>
        <taxon>Cyanobacteriota</taxon>
        <taxon>Cyanophyceae</taxon>
        <taxon>Acaryochloridales</taxon>
        <taxon>Acaryochloridaceae</taxon>
        <taxon>Acaryochloris</taxon>
    </lineage>
</organism>
<dbReference type="SUPFAM" id="SSF51735">
    <property type="entry name" value="NAD(P)-binding Rossmann-fold domains"/>
    <property type="match status" value="1"/>
</dbReference>
<evidence type="ECO:0000256" key="4">
    <source>
        <dbReference type="RuleBase" id="RU000363"/>
    </source>
</evidence>
<dbReference type="InterPro" id="IPR020904">
    <property type="entry name" value="Sc_DH/Rdtase_CS"/>
</dbReference>
<protein>
    <submittedName>
        <fullName evidence="5">Oxidoreductase, short chain dehydrogenase/reductase family protein</fullName>
    </submittedName>
</protein>
<evidence type="ECO:0000313" key="5">
    <source>
        <dbReference type="EMBL" id="ABW28875.1"/>
    </source>
</evidence>
<dbReference type="HOGENOM" id="CLU_010194_9_0_3"/>
<dbReference type="Proteomes" id="UP000000268">
    <property type="component" value="Chromosome"/>
</dbReference>
<gene>
    <name evidence="5" type="ordered locus">AM1_3890</name>
</gene>
<dbReference type="OrthoDB" id="9785520at2"/>
<name>B0C736_ACAM1</name>
<evidence type="ECO:0000256" key="2">
    <source>
        <dbReference type="ARBA" id="ARBA00022857"/>
    </source>
</evidence>
<keyword evidence="3" id="KW-0560">Oxidoreductase</keyword>
<keyword evidence="2" id="KW-0521">NADP</keyword>
<dbReference type="Pfam" id="PF00106">
    <property type="entry name" value="adh_short"/>
    <property type="match status" value="1"/>
</dbReference>
<evidence type="ECO:0000256" key="3">
    <source>
        <dbReference type="ARBA" id="ARBA00023002"/>
    </source>
</evidence>
<proteinExistence type="inferred from homology"/>
<dbReference type="PRINTS" id="PR00080">
    <property type="entry name" value="SDRFAMILY"/>
</dbReference>
<keyword evidence="6" id="KW-1185">Reference proteome</keyword>
<reference evidence="5 6" key="1">
    <citation type="journal article" date="2008" name="Proc. Natl. Acad. Sci. U.S.A.">
        <title>Niche adaptation and genome expansion in the chlorophyll d-producing cyanobacterium Acaryochloris marina.</title>
        <authorList>
            <person name="Swingley W.D."/>
            <person name="Chen M."/>
            <person name="Cheung P.C."/>
            <person name="Conrad A.L."/>
            <person name="Dejesa L.C."/>
            <person name="Hao J."/>
            <person name="Honchak B.M."/>
            <person name="Karbach L.E."/>
            <person name="Kurdoglu A."/>
            <person name="Lahiri S."/>
            <person name="Mastrian S.D."/>
            <person name="Miyashita H."/>
            <person name="Page L."/>
            <person name="Ramakrishna P."/>
            <person name="Satoh S."/>
            <person name="Sattley W.M."/>
            <person name="Shimada Y."/>
            <person name="Taylor H.L."/>
            <person name="Tomo T."/>
            <person name="Tsuchiya T."/>
            <person name="Wang Z.T."/>
            <person name="Raymond J."/>
            <person name="Mimuro M."/>
            <person name="Blankenship R.E."/>
            <person name="Touchman J.W."/>
        </authorList>
    </citation>
    <scope>NUCLEOTIDE SEQUENCE [LARGE SCALE GENOMIC DNA]</scope>
    <source>
        <strain evidence="6">MBIC 11017</strain>
    </source>
</reference>
<accession>B0C736</accession>
<dbReference type="InterPro" id="IPR002347">
    <property type="entry name" value="SDR_fam"/>
</dbReference>
<dbReference type="GO" id="GO:0016491">
    <property type="term" value="F:oxidoreductase activity"/>
    <property type="evidence" value="ECO:0007669"/>
    <property type="project" value="UniProtKB-KW"/>
</dbReference>
<dbReference type="InterPro" id="IPR036291">
    <property type="entry name" value="NAD(P)-bd_dom_sf"/>
</dbReference>
<dbReference type="PANTHER" id="PTHR43490">
    <property type="entry name" value="(+)-NEOMENTHOL DEHYDROGENASE"/>
    <property type="match status" value="1"/>
</dbReference>
<dbReference type="KEGG" id="amr:AM1_3890"/>
<dbReference type="Gene3D" id="3.40.50.720">
    <property type="entry name" value="NAD(P)-binding Rossmann-like Domain"/>
    <property type="match status" value="1"/>
</dbReference>